<accession>A0AA41ZFK4</accession>
<comment type="similarity">
    <text evidence="1">Belongs to the universal stress protein A family.</text>
</comment>
<dbReference type="InterPro" id="IPR006015">
    <property type="entry name" value="Universal_stress_UspA"/>
</dbReference>
<dbReference type="Gene3D" id="3.40.50.12370">
    <property type="match status" value="1"/>
</dbReference>
<dbReference type="AlphaFoldDB" id="A0AA41ZFK4"/>
<evidence type="ECO:0000259" key="2">
    <source>
        <dbReference type="Pfam" id="PF00582"/>
    </source>
</evidence>
<dbReference type="InterPro" id="IPR006016">
    <property type="entry name" value="UspA"/>
</dbReference>
<dbReference type="SUPFAM" id="SSF52402">
    <property type="entry name" value="Adenine nucleotide alpha hydrolases-like"/>
    <property type="match status" value="1"/>
</dbReference>
<dbReference type="RefSeq" id="WP_265269404.1">
    <property type="nucleotide sequence ID" value="NZ_JANFAV010000010.1"/>
</dbReference>
<dbReference type="Proteomes" id="UP001165565">
    <property type="component" value="Unassembled WGS sequence"/>
</dbReference>
<dbReference type="PRINTS" id="PR01438">
    <property type="entry name" value="UNVRSLSTRESS"/>
</dbReference>
<protein>
    <submittedName>
        <fullName evidence="3">Universal stress protein</fullName>
    </submittedName>
</protein>
<keyword evidence="4" id="KW-1185">Reference proteome</keyword>
<evidence type="ECO:0000313" key="4">
    <source>
        <dbReference type="Proteomes" id="UP001165565"/>
    </source>
</evidence>
<dbReference type="Pfam" id="PF00582">
    <property type="entry name" value="Usp"/>
    <property type="match status" value="1"/>
</dbReference>
<sequence>MAARDILLQLTSYPVPTPHWAIDAAGSLADTLEAHLSAGLCQIYLPDVSKWLANKLTHADEAIAAENRKSQEWAKELLVTFAARIPEARRGAEILIECCSLISPHDLAQWARTRDLTVVPVGDGLDWSYVAEGLVFESGRPVLLLPQPKGSAHRYRSIAIGWDGSRAAARALADALPLLSAADTVELLVVAGDKELPTAAGRSEAQRHLATHGICAGIRTIEAQRRDAGSALCEEALALGSDLLVMGAFGHPRVREFVLGGATQSVLDDVRLPVLLSH</sequence>
<evidence type="ECO:0000256" key="1">
    <source>
        <dbReference type="ARBA" id="ARBA00008791"/>
    </source>
</evidence>
<feature type="domain" description="UspA" evidence="2">
    <location>
        <begin position="155"/>
        <end position="276"/>
    </location>
</feature>
<dbReference type="EMBL" id="JANFAV010000010">
    <property type="protein sequence ID" value="MCW6535974.1"/>
    <property type="molecule type" value="Genomic_DNA"/>
</dbReference>
<evidence type="ECO:0000313" key="3">
    <source>
        <dbReference type="EMBL" id="MCW6535974.1"/>
    </source>
</evidence>
<gene>
    <name evidence="3" type="ORF">NEE01_14420</name>
</gene>
<proteinExistence type="inferred from homology"/>
<dbReference type="CDD" id="cd00293">
    <property type="entry name" value="USP-like"/>
    <property type="match status" value="1"/>
</dbReference>
<comment type="caution">
    <text evidence="3">The sequence shown here is derived from an EMBL/GenBank/DDBJ whole genome shotgun (WGS) entry which is preliminary data.</text>
</comment>
<organism evidence="3 4">
    <name type="scientific">Sphingomonas lycopersici</name>
    <dbReference type="NCBI Taxonomy" id="2951807"/>
    <lineage>
        <taxon>Bacteria</taxon>
        <taxon>Pseudomonadati</taxon>
        <taxon>Pseudomonadota</taxon>
        <taxon>Alphaproteobacteria</taxon>
        <taxon>Sphingomonadales</taxon>
        <taxon>Sphingomonadaceae</taxon>
        <taxon>Sphingomonas</taxon>
    </lineage>
</organism>
<reference evidence="3" key="1">
    <citation type="submission" date="2022-06" db="EMBL/GenBank/DDBJ databases">
        <title>Sphingomonas sp. nov. isolated from rhizosphere soil of tomato.</title>
        <authorList>
            <person name="Dong H."/>
            <person name="Gao R."/>
        </authorList>
    </citation>
    <scope>NUCLEOTIDE SEQUENCE</scope>
    <source>
        <strain evidence="3">MMSM24</strain>
    </source>
</reference>
<name>A0AA41ZFK4_9SPHN</name>